<dbReference type="PANTHER" id="PTHR30574:SF1">
    <property type="entry name" value="SULPHUR TRANSPORT DOMAIN-CONTAINING PROTEIN"/>
    <property type="match status" value="1"/>
</dbReference>
<feature type="transmembrane region" description="Helical" evidence="9">
    <location>
        <begin position="70"/>
        <end position="94"/>
    </location>
</feature>
<evidence type="ECO:0000256" key="2">
    <source>
        <dbReference type="ARBA" id="ARBA00022448"/>
    </source>
</evidence>
<keyword evidence="11" id="KW-1185">Reference proteome</keyword>
<keyword evidence="5 9" id="KW-0812">Transmembrane</keyword>
<feature type="transmembrane region" description="Helical" evidence="9">
    <location>
        <begin position="148"/>
        <end position="176"/>
    </location>
</feature>
<proteinExistence type="inferred from homology"/>
<keyword evidence="2" id="KW-0813">Transport</keyword>
<accession>A0ABT8CDT6</accession>
<sequence length="177" mass="18919">METFASALTDTTWSPYTVGIGIGILSWLSFLISGKPIATSTTFARAGGMIEQMIRGEKAKQRPYYEKIKLLINWQWMLVIGVVIGSFISASISGDFQVGVWVPSLWSSAFGDNALLRVFVAVIGGILLGFGARFAGGCTSGHGISGTLQLAVSSWISAIFFFVGGIITAHIIFFVIA</sequence>
<protein>
    <submittedName>
        <fullName evidence="10">YeeE/YedE thiosulfate transporter family protein</fullName>
    </submittedName>
</protein>
<name>A0ABT8CDT6_9BACT</name>
<organism evidence="10 11">
    <name type="scientific">Cyclobacterium jeungdonense</name>
    <dbReference type="NCBI Taxonomy" id="708087"/>
    <lineage>
        <taxon>Bacteria</taxon>
        <taxon>Pseudomonadati</taxon>
        <taxon>Bacteroidota</taxon>
        <taxon>Cytophagia</taxon>
        <taxon>Cytophagales</taxon>
        <taxon>Cyclobacteriaceae</taxon>
        <taxon>Cyclobacterium</taxon>
    </lineage>
</organism>
<evidence type="ECO:0000313" key="10">
    <source>
        <dbReference type="EMBL" id="MDN3690119.1"/>
    </source>
</evidence>
<evidence type="ECO:0000313" key="11">
    <source>
        <dbReference type="Proteomes" id="UP001236663"/>
    </source>
</evidence>
<keyword evidence="4" id="KW-0997">Cell inner membrane</keyword>
<evidence type="ECO:0000256" key="1">
    <source>
        <dbReference type="ARBA" id="ARBA00004429"/>
    </source>
</evidence>
<dbReference type="InterPro" id="IPR007272">
    <property type="entry name" value="Sulf_transp_TsuA/YedE"/>
</dbReference>
<keyword evidence="7 9" id="KW-0472">Membrane</keyword>
<gene>
    <name evidence="10" type="ORF">QWZ15_20025</name>
</gene>
<evidence type="ECO:0000256" key="3">
    <source>
        <dbReference type="ARBA" id="ARBA00022475"/>
    </source>
</evidence>
<reference evidence="11" key="1">
    <citation type="journal article" date="2019" name="Int. J. Syst. Evol. Microbiol.">
        <title>The Global Catalogue of Microorganisms (GCM) 10K type strain sequencing project: providing services to taxonomists for standard genome sequencing and annotation.</title>
        <authorList>
            <consortium name="The Broad Institute Genomics Platform"/>
            <consortium name="The Broad Institute Genome Sequencing Center for Infectious Disease"/>
            <person name="Wu L."/>
            <person name="Ma J."/>
        </authorList>
    </citation>
    <scope>NUCLEOTIDE SEQUENCE [LARGE SCALE GENOMIC DNA]</scope>
    <source>
        <strain evidence="11">CECT 7706</strain>
    </source>
</reference>
<keyword evidence="6 9" id="KW-1133">Transmembrane helix</keyword>
<feature type="transmembrane region" description="Helical" evidence="9">
    <location>
        <begin position="13"/>
        <end position="32"/>
    </location>
</feature>
<dbReference type="RefSeq" id="WP_163383371.1">
    <property type="nucleotide sequence ID" value="NZ_JAUFQS010000047.1"/>
</dbReference>
<evidence type="ECO:0000256" key="4">
    <source>
        <dbReference type="ARBA" id="ARBA00022519"/>
    </source>
</evidence>
<comment type="similarity">
    <text evidence="8">Belongs to the TsuA/YedE (TC 9.B.102) family.</text>
</comment>
<dbReference type="Proteomes" id="UP001236663">
    <property type="component" value="Unassembled WGS sequence"/>
</dbReference>
<comment type="subcellular location">
    <subcellularLocation>
        <location evidence="1">Cell inner membrane</location>
        <topology evidence="1">Multi-pass membrane protein</topology>
    </subcellularLocation>
</comment>
<evidence type="ECO:0000256" key="6">
    <source>
        <dbReference type="ARBA" id="ARBA00022989"/>
    </source>
</evidence>
<dbReference type="PANTHER" id="PTHR30574">
    <property type="entry name" value="INNER MEMBRANE PROTEIN YEDE"/>
    <property type="match status" value="1"/>
</dbReference>
<evidence type="ECO:0000256" key="5">
    <source>
        <dbReference type="ARBA" id="ARBA00022692"/>
    </source>
</evidence>
<evidence type="ECO:0000256" key="7">
    <source>
        <dbReference type="ARBA" id="ARBA00023136"/>
    </source>
</evidence>
<comment type="caution">
    <text evidence="10">The sequence shown here is derived from an EMBL/GenBank/DDBJ whole genome shotgun (WGS) entry which is preliminary data.</text>
</comment>
<keyword evidence="3" id="KW-1003">Cell membrane</keyword>
<dbReference type="EMBL" id="JAUFQS010000047">
    <property type="protein sequence ID" value="MDN3690119.1"/>
    <property type="molecule type" value="Genomic_DNA"/>
</dbReference>
<evidence type="ECO:0000256" key="9">
    <source>
        <dbReference type="SAM" id="Phobius"/>
    </source>
</evidence>
<feature type="transmembrane region" description="Helical" evidence="9">
    <location>
        <begin position="114"/>
        <end position="136"/>
    </location>
</feature>
<evidence type="ECO:0000256" key="8">
    <source>
        <dbReference type="ARBA" id="ARBA00035655"/>
    </source>
</evidence>
<dbReference type="Pfam" id="PF04143">
    <property type="entry name" value="Sulf_transp"/>
    <property type="match status" value="1"/>
</dbReference>